<keyword evidence="3" id="KW-0238">DNA-binding</keyword>
<organism evidence="8 9">
    <name type="scientific">Microbacterium terrae</name>
    <dbReference type="NCBI Taxonomy" id="69369"/>
    <lineage>
        <taxon>Bacteria</taxon>
        <taxon>Bacillati</taxon>
        <taxon>Actinomycetota</taxon>
        <taxon>Actinomycetes</taxon>
        <taxon>Micrococcales</taxon>
        <taxon>Microbacteriaceae</taxon>
        <taxon>Microbacterium</taxon>
    </lineage>
</organism>
<dbReference type="InterPro" id="IPR000792">
    <property type="entry name" value="Tscrpt_reg_LuxR_C"/>
</dbReference>
<dbReference type="PROSITE" id="PS50110">
    <property type="entry name" value="RESPONSE_REGULATORY"/>
    <property type="match status" value="1"/>
</dbReference>
<dbReference type="PRINTS" id="PR00038">
    <property type="entry name" value="HTHLUXR"/>
</dbReference>
<proteinExistence type="predicted"/>
<dbReference type="PANTHER" id="PTHR43214:SF24">
    <property type="entry name" value="TRANSCRIPTIONAL REGULATORY PROTEIN NARL-RELATED"/>
    <property type="match status" value="1"/>
</dbReference>
<dbReference type="PROSITE" id="PS50043">
    <property type="entry name" value="HTH_LUXR_2"/>
    <property type="match status" value="1"/>
</dbReference>
<dbReference type="Pfam" id="PF00196">
    <property type="entry name" value="GerE"/>
    <property type="match status" value="1"/>
</dbReference>
<feature type="domain" description="HTH luxR-type" evidence="6">
    <location>
        <begin position="159"/>
        <end position="230"/>
    </location>
</feature>
<evidence type="ECO:0000259" key="7">
    <source>
        <dbReference type="PROSITE" id="PS50110"/>
    </source>
</evidence>
<keyword evidence="9" id="KW-1185">Reference proteome</keyword>
<evidence type="ECO:0000256" key="3">
    <source>
        <dbReference type="ARBA" id="ARBA00023125"/>
    </source>
</evidence>
<dbReference type="Proteomes" id="UP000033956">
    <property type="component" value="Unassembled WGS sequence"/>
</dbReference>
<dbReference type="STRING" id="92835.RS81_00329"/>
<dbReference type="SMART" id="SM00448">
    <property type="entry name" value="REC"/>
    <property type="match status" value="1"/>
</dbReference>
<dbReference type="Pfam" id="PF00072">
    <property type="entry name" value="Response_reg"/>
    <property type="match status" value="1"/>
</dbReference>
<dbReference type="GO" id="GO:0006355">
    <property type="term" value="P:regulation of DNA-templated transcription"/>
    <property type="evidence" value="ECO:0007669"/>
    <property type="project" value="InterPro"/>
</dbReference>
<name>A0A0M2HKU1_9MICO</name>
<feature type="domain" description="Response regulatory" evidence="7">
    <location>
        <begin position="19"/>
        <end position="139"/>
    </location>
</feature>
<keyword evidence="4" id="KW-0804">Transcription</keyword>
<gene>
    <name evidence="8" type="primary">devR_2</name>
    <name evidence="8" type="ORF">RS81_00329</name>
</gene>
<dbReference type="CDD" id="cd06170">
    <property type="entry name" value="LuxR_C_like"/>
    <property type="match status" value="1"/>
</dbReference>
<comment type="caution">
    <text evidence="8">The sequence shown here is derived from an EMBL/GenBank/DDBJ whole genome shotgun (WGS) entry which is preliminary data.</text>
</comment>
<evidence type="ECO:0000313" key="8">
    <source>
        <dbReference type="EMBL" id="KJL45021.1"/>
    </source>
</evidence>
<dbReference type="GO" id="GO:0000160">
    <property type="term" value="P:phosphorelay signal transduction system"/>
    <property type="evidence" value="ECO:0007669"/>
    <property type="project" value="InterPro"/>
</dbReference>
<dbReference type="Gene3D" id="3.40.50.2300">
    <property type="match status" value="1"/>
</dbReference>
<accession>A0A0M2HKU1</accession>
<dbReference type="PATRIC" id="fig|92835.4.peg.342"/>
<dbReference type="InterPro" id="IPR039420">
    <property type="entry name" value="WalR-like"/>
</dbReference>
<dbReference type="EMBL" id="JYIZ01000027">
    <property type="protein sequence ID" value="KJL45021.1"/>
    <property type="molecule type" value="Genomic_DNA"/>
</dbReference>
<evidence type="ECO:0000256" key="2">
    <source>
        <dbReference type="ARBA" id="ARBA00023015"/>
    </source>
</evidence>
<feature type="modified residue" description="4-aspartylphosphate" evidence="5">
    <location>
        <position position="69"/>
    </location>
</feature>
<protein>
    <submittedName>
        <fullName evidence="8">Transcriptional regulatory protein DevR (DosR)</fullName>
    </submittedName>
</protein>
<evidence type="ECO:0000313" key="9">
    <source>
        <dbReference type="Proteomes" id="UP000033956"/>
    </source>
</evidence>
<keyword evidence="2" id="KW-0805">Transcription regulation</keyword>
<evidence type="ECO:0000256" key="5">
    <source>
        <dbReference type="PROSITE-ProRule" id="PRU00169"/>
    </source>
</evidence>
<dbReference type="GO" id="GO:0003677">
    <property type="term" value="F:DNA binding"/>
    <property type="evidence" value="ECO:0007669"/>
    <property type="project" value="UniProtKB-KW"/>
</dbReference>
<reference evidence="8 9" key="1">
    <citation type="submission" date="2015-02" db="EMBL/GenBank/DDBJ databases">
        <title>Draft genome sequences of ten Microbacterium spp. with emphasis on heavy metal contaminated environments.</title>
        <authorList>
            <person name="Corretto E."/>
        </authorList>
    </citation>
    <scope>NUCLEOTIDE SEQUENCE [LARGE SCALE GENOMIC DNA]</scope>
    <source>
        <strain evidence="8 9">DSM 12510</strain>
    </source>
</reference>
<dbReference type="SMART" id="SM00421">
    <property type="entry name" value="HTH_LUXR"/>
    <property type="match status" value="1"/>
</dbReference>
<sequence>MIAPYPGAMDHEPGSAPLRVVLVEDSVLLREGLVRLFDEAGYVTAGAWGDAEDIVRRVADAAADVAILDVRLPPSFRDEGIRAALALREALPGLGILVLSQYVEGVYARELLAGGDGGVGYLLKDRVTSLEEFTDAVRRVQARGTVLDPLVVQGLLAARPDPLSTLTPRERDVLTLMAEGRSNGSIAQRLFIGVGAVEKNISSIFAKFGLEESGTEHRRVLAVLRFLQRD</sequence>
<dbReference type="CDD" id="cd17535">
    <property type="entry name" value="REC_NarL-like"/>
    <property type="match status" value="1"/>
</dbReference>
<keyword evidence="1 5" id="KW-0597">Phosphoprotein</keyword>
<dbReference type="InterPro" id="IPR011006">
    <property type="entry name" value="CheY-like_superfamily"/>
</dbReference>
<dbReference type="SUPFAM" id="SSF52172">
    <property type="entry name" value="CheY-like"/>
    <property type="match status" value="1"/>
</dbReference>
<dbReference type="InterPro" id="IPR001789">
    <property type="entry name" value="Sig_transdc_resp-reg_receiver"/>
</dbReference>
<dbReference type="AlphaFoldDB" id="A0A0M2HKU1"/>
<evidence type="ECO:0000259" key="6">
    <source>
        <dbReference type="PROSITE" id="PS50043"/>
    </source>
</evidence>
<evidence type="ECO:0000256" key="1">
    <source>
        <dbReference type="ARBA" id="ARBA00022553"/>
    </source>
</evidence>
<evidence type="ECO:0000256" key="4">
    <source>
        <dbReference type="ARBA" id="ARBA00023163"/>
    </source>
</evidence>
<dbReference type="PANTHER" id="PTHR43214">
    <property type="entry name" value="TWO-COMPONENT RESPONSE REGULATOR"/>
    <property type="match status" value="1"/>
</dbReference>
<dbReference type="InterPro" id="IPR058245">
    <property type="entry name" value="NreC/VraR/RcsB-like_REC"/>
</dbReference>